<feature type="domain" description="PLAT" evidence="3">
    <location>
        <begin position="1538"/>
        <end position="1655"/>
    </location>
</feature>
<evidence type="ECO:0000313" key="4">
    <source>
        <dbReference type="EMBL" id="TSK72011.1"/>
    </source>
</evidence>
<evidence type="ECO:0000256" key="2">
    <source>
        <dbReference type="SAM" id="MobiDB-lite"/>
    </source>
</evidence>
<dbReference type="PROSITE" id="PS50095">
    <property type="entry name" value="PLAT"/>
    <property type="match status" value="13"/>
</dbReference>
<feature type="region of interest" description="Disordered" evidence="2">
    <location>
        <begin position="1015"/>
        <end position="1035"/>
    </location>
</feature>
<dbReference type="PANTHER" id="PTHR45901">
    <property type="entry name" value="PROTEIN CBG12474"/>
    <property type="match status" value="1"/>
</dbReference>
<evidence type="ECO:0000256" key="1">
    <source>
        <dbReference type="PROSITE-ProRule" id="PRU00152"/>
    </source>
</evidence>
<protein>
    <submittedName>
        <fullName evidence="4">Lipoxygenase homology domain-containing protein 1</fullName>
    </submittedName>
</protein>
<feature type="domain" description="PLAT" evidence="3">
    <location>
        <begin position="1373"/>
        <end position="1488"/>
    </location>
</feature>
<feature type="domain" description="PLAT" evidence="3">
    <location>
        <begin position="916"/>
        <end position="1029"/>
    </location>
</feature>
<name>A0A556TU52_BAGYA</name>
<dbReference type="InterPro" id="IPR036392">
    <property type="entry name" value="PLAT/LH2_dom_sf"/>
</dbReference>
<dbReference type="OrthoDB" id="5322100at2759"/>
<comment type="caution">
    <text evidence="4">The sequence shown here is derived from an EMBL/GenBank/DDBJ whole genome shotgun (WGS) entry which is preliminary data.</text>
</comment>
<feature type="domain" description="PLAT" evidence="3">
    <location>
        <begin position="251"/>
        <end position="425"/>
    </location>
</feature>
<dbReference type="Proteomes" id="UP000319801">
    <property type="component" value="Unassembled WGS sequence"/>
</dbReference>
<feature type="domain" description="PLAT" evidence="3">
    <location>
        <begin position="1668"/>
        <end position="1771"/>
    </location>
</feature>
<feature type="domain" description="PLAT" evidence="3">
    <location>
        <begin position="563"/>
        <end position="678"/>
    </location>
</feature>
<feature type="domain" description="PLAT" evidence="3">
    <location>
        <begin position="794"/>
        <end position="913"/>
    </location>
</feature>
<organism evidence="4 5">
    <name type="scientific">Bagarius yarrelli</name>
    <name type="common">Goonch</name>
    <name type="synonym">Bagrus yarrelli</name>
    <dbReference type="NCBI Taxonomy" id="175774"/>
    <lineage>
        <taxon>Eukaryota</taxon>
        <taxon>Metazoa</taxon>
        <taxon>Chordata</taxon>
        <taxon>Craniata</taxon>
        <taxon>Vertebrata</taxon>
        <taxon>Euteleostomi</taxon>
        <taxon>Actinopterygii</taxon>
        <taxon>Neopterygii</taxon>
        <taxon>Teleostei</taxon>
        <taxon>Ostariophysi</taxon>
        <taxon>Siluriformes</taxon>
        <taxon>Sisoridae</taxon>
        <taxon>Sisorinae</taxon>
        <taxon>Bagarius</taxon>
    </lineage>
</organism>
<dbReference type="SUPFAM" id="SSF49723">
    <property type="entry name" value="Lipase/lipooxygenase domain (PLAT/LH2 domain)"/>
    <property type="match status" value="16"/>
</dbReference>
<reference evidence="4 5" key="1">
    <citation type="journal article" date="2019" name="Genome Biol. Evol.">
        <title>Whole-Genome Sequencing of the Giant Devil Catfish, Bagarius yarrelli.</title>
        <authorList>
            <person name="Jiang W."/>
            <person name="Lv Y."/>
            <person name="Cheng L."/>
            <person name="Yang K."/>
            <person name="Chao B."/>
            <person name="Wang X."/>
            <person name="Li Y."/>
            <person name="Pan X."/>
            <person name="You X."/>
            <person name="Zhang Y."/>
            <person name="Yang J."/>
            <person name="Li J."/>
            <person name="Zhang X."/>
            <person name="Liu S."/>
            <person name="Sun C."/>
            <person name="Yang J."/>
            <person name="Shi Q."/>
        </authorList>
    </citation>
    <scope>NUCLEOTIDE SEQUENCE [LARGE SCALE GENOMIC DNA]</scope>
    <source>
        <strain evidence="4">JWS20170419001</strain>
        <tissue evidence="4">Muscle</tissue>
    </source>
</reference>
<feature type="domain" description="PLAT" evidence="3">
    <location>
        <begin position="2036"/>
        <end position="2152"/>
    </location>
</feature>
<proteinExistence type="predicted"/>
<dbReference type="Gene3D" id="2.60.60.20">
    <property type="entry name" value="PLAT/LH2 domain"/>
    <property type="match status" value="6"/>
</dbReference>
<dbReference type="InterPro" id="IPR001024">
    <property type="entry name" value="PLAT/LH2_dom"/>
</dbReference>
<dbReference type="EMBL" id="VCAZ01000019">
    <property type="protein sequence ID" value="TSK72011.1"/>
    <property type="molecule type" value="Genomic_DNA"/>
</dbReference>
<feature type="domain" description="PLAT" evidence="3">
    <location>
        <begin position="1232"/>
        <end position="1357"/>
    </location>
</feature>
<feature type="domain" description="PLAT" evidence="3">
    <location>
        <begin position="1784"/>
        <end position="1902"/>
    </location>
</feature>
<dbReference type="SMART" id="SM00308">
    <property type="entry name" value="LH2"/>
    <property type="match status" value="10"/>
</dbReference>
<feature type="compositionally biased region" description="Basic and acidic residues" evidence="2">
    <location>
        <begin position="7"/>
        <end position="25"/>
    </location>
</feature>
<evidence type="ECO:0000259" key="3">
    <source>
        <dbReference type="PROSITE" id="PS50095"/>
    </source>
</evidence>
<evidence type="ECO:0000313" key="5">
    <source>
        <dbReference type="Proteomes" id="UP000319801"/>
    </source>
</evidence>
<gene>
    <name evidence="4" type="ORF">Baya_2995</name>
</gene>
<feature type="compositionally biased region" description="Basic and acidic residues" evidence="2">
    <location>
        <begin position="105"/>
        <end position="127"/>
    </location>
</feature>
<feature type="domain" description="PLAT" evidence="3">
    <location>
        <begin position="1039"/>
        <end position="1156"/>
    </location>
</feature>
<comment type="caution">
    <text evidence="1">Lacks conserved residue(s) required for the propagation of feature annotation.</text>
</comment>
<feature type="compositionally biased region" description="Basic residues" evidence="2">
    <location>
        <begin position="193"/>
        <end position="202"/>
    </location>
</feature>
<dbReference type="Pfam" id="PF01477">
    <property type="entry name" value="PLAT"/>
    <property type="match status" value="14"/>
</dbReference>
<feature type="region of interest" description="Disordered" evidence="2">
    <location>
        <begin position="1513"/>
        <end position="1536"/>
    </location>
</feature>
<feature type="domain" description="PLAT" evidence="3">
    <location>
        <begin position="434"/>
        <end position="550"/>
    </location>
</feature>
<feature type="region of interest" description="Disordered" evidence="2">
    <location>
        <begin position="1"/>
        <end position="219"/>
    </location>
</feature>
<feature type="compositionally biased region" description="Acidic residues" evidence="2">
    <location>
        <begin position="1523"/>
        <end position="1535"/>
    </location>
</feature>
<feature type="domain" description="PLAT" evidence="3">
    <location>
        <begin position="691"/>
        <end position="792"/>
    </location>
</feature>
<feature type="compositionally biased region" description="Basic residues" evidence="2">
    <location>
        <begin position="128"/>
        <end position="137"/>
    </location>
</feature>
<accession>A0A556TU52</accession>
<feature type="compositionally biased region" description="Acidic residues" evidence="2">
    <location>
        <begin position="173"/>
        <end position="189"/>
    </location>
</feature>
<dbReference type="InterPro" id="IPR052970">
    <property type="entry name" value="Inner_ear_hair_cell_LOXHD"/>
</dbReference>
<dbReference type="Gene3D" id="2.40.180.10">
    <property type="entry name" value="Catalase core domain"/>
    <property type="match status" value="11"/>
</dbReference>
<dbReference type="CDD" id="cd01756">
    <property type="entry name" value="PLAT_repeat"/>
    <property type="match status" value="10"/>
</dbReference>
<dbReference type="PANTHER" id="PTHR45901:SF3">
    <property type="entry name" value="LIPOXYGENASE HOMOLOGY DOMAIN-CONTAINING PROTEIN 1"/>
    <property type="match status" value="1"/>
</dbReference>
<feature type="compositionally biased region" description="Basic and acidic residues" evidence="2">
    <location>
        <begin position="40"/>
        <end position="72"/>
    </location>
</feature>
<keyword evidence="5" id="KW-1185">Reference proteome</keyword>
<sequence>MPARVKKGPEIEERDDRTEEKESKVKGKNGNSASQDAPDSEERRRRSESPTDKEEEKSEKVQKKKRETDDKAKKKKKKKREEYIKEDATALDGEDDCSEQNNNEPVKKEKQKKEKSAPTENGKEVKKQKEKKKKKKKKEAESEVVAGAEEGEENDDMERKGKDVKKKKKSVEEAEEDEDVQEEETEEEEDNKKKKKDKKKKKGSESDDEKKGKKGKKKNKQLDYSELYMQEILNYHTEDSDDYEDEYYKKKVYEVVTVTGDVKAAGTDANVFVTLYGDFGVTPKVLLASKWYLDRVTLLDMNRPHLRLFFACNRWLAREVGDGLTVRYLLGSLNPMNIPKRERKLVSEGKDTFERGNEDKFTIENPNLGRLTKITIGHNNKGSSAGWGCDKVVIDDLGNKEVYQFPVDAMFDIAEGDGKIQRDVAVGTSQPMAIVYNIQVMTGDIRGAGTNSKIHLVMYGQKGNKNSGKIFLEGGTFERAQIDIFNAEIMDLISPLSRVTIGHDNAGISCGWYCEKVTVYCPYTGIEQVFPCRRWLDEDVGDGLVEREMYEMVSLRKCKLKKFQWSLWIFTTDMKGAGTDAQIFIQVYGEKGKSDEIKLESKSDSFEQGQCDKFMILMPEIGKIRKLRIWHEKRHPFSGWHLDRVTLMKSLNREKYNFACNRWLDINEDDQEIIRELPATGVHVSEPLPLVKYRVTVCTGNITGSGTDASVHMSLTGDLGDTGDRFLFMSKTNVNKFEKGNTDEFVIEAVSLGTLNRVRIGHDGRGGGCGWFLDKVLIREEGQPEATNVEFPYVSYHIAIKTGSLSGASSDSKVFVKLYGEKGDTNKILLVASDTTHNNYFETAQTDIFTVETKDLGKINRLLIGHTNEGLQAGWFLSSVLIWVPVHGLQYTFPSHRWLCKDEADGKVEVEIYPIINYEVTVVTGEVFAAGTDAKVFLQIYGEEGKTEVIQLKSRSNNFERGTTEIFKIEALDVGRVYKIRIGHNGAGLAPGWFLEYVEVKRLIMAIVKSEKKEEKKDKKKKKKKRDEDEDQGELKRENTYEVHVYTGPMWGAGTDANIYINIYGEMGDTGERKLRKSNHFNKFERGQVDVFTLVAMDLGQLKKLRIRHDNKQASPGWYLERVEIMDMKEEITYYFPCQRWLAVDEDDGQLAPMSTTYTMRIKTGDRKNTGTDANVYTVLYGTNDDTGVINLKASKNHKNKFERCMIDEFTIEAVDLGSLKRIRIGHDNADVPYEIKIFTSDIFGAGTDANVFIVLYGQNGICTTQKSLCLNKRERCMYFERGAEDMFIVELEDIGDVIEKIRIGHDNSGIGGGWHLDRVEIRRLLRKGKGSETAIFPCECWLAHSEEDGEIIRELVPSDIIIEKLSREGTLKKIQTEVDDALESTDANVFITIYGDMGDSGERKLSQSENNRNKFERGAVDTFSIEAVDLGEVFKIRIRHDNSMLNADWYLDQVEVADTDTDEVFLFQCERWLSCKKEDKCIERVFYVKGFTEERDSTFCPIRKMTTLDSNMNKKSKKRVTEEEEEDEEEEEEPSLIPYHLTVKTGSDPEAGTNSRAYVIVKGSKQRQTELMWLELKGKSAFTPEALDYFTCYGRDVGKIKKVELGHDGATAESCWFVDEFSVAVPTIGIMYVFPCKYWLAKDRGEGLTSRVFNVIDADTISISRKVIYEVTVVTGDVQHAGTDTQIYITLFGVYGMFERCQTDTFNLEIEDIAPLRKMRVRIDGSGSRPDWFLDKIVLHNLETDEVALFVYEDWISRTYGSKRTLVCEMAAIIDDEEVVQLTTYSITVKTSDLAGAGTDANVWMIVFGENGDTGTLALKESENTNKFEQSLADTFVFTDMLSLGELSKVRVWHDNTGLAPGWHLESVDISDETLGKKFRFRCDRWLAKKEDDGQIMRELACANNDVLDFDEKTKYEVVTITADTDDAETKENAWIILEGRLGRSKELTMENSTKKKRFLRICLGHSPKDGKKSKSEALWRVEEVIITEKNLGNRYIFHCNTLIPLSSKRDEFQTFECTKFIESFASKARKLVPVTYELIVITGDEKGGGTDAKVFLTVFGTNSDSGRRHLKQKFRNLFERGRTDRFSMELLDLGEILRVCIEHDNSGISPGWLLDRVEITNTANGVTTVFPCDKWLDKNKADGKIKRVLYPKY</sequence>